<dbReference type="OrthoDB" id="3269417at2759"/>
<comment type="caution">
    <text evidence="1">The sequence shown here is derived from an EMBL/GenBank/DDBJ whole genome shotgun (WGS) entry which is preliminary data.</text>
</comment>
<gene>
    <name evidence="1" type="ORF">BJ212DRAFT_1211557</name>
</gene>
<keyword evidence="2" id="KW-1185">Reference proteome</keyword>
<protein>
    <submittedName>
        <fullName evidence="1">Uncharacterized protein</fullName>
    </submittedName>
</protein>
<evidence type="ECO:0000313" key="2">
    <source>
        <dbReference type="Proteomes" id="UP000807769"/>
    </source>
</evidence>
<dbReference type="Proteomes" id="UP000807769">
    <property type="component" value="Unassembled WGS sequence"/>
</dbReference>
<dbReference type="RefSeq" id="XP_041197197.1">
    <property type="nucleotide sequence ID" value="XM_041329239.1"/>
</dbReference>
<feature type="non-terminal residue" evidence="1">
    <location>
        <position position="85"/>
    </location>
</feature>
<proteinExistence type="predicted"/>
<name>A0A9P7EJJ0_9AGAM</name>
<dbReference type="AlphaFoldDB" id="A0A9P7EJJ0"/>
<organism evidence="1 2">
    <name type="scientific">Suillus subaureus</name>
    <dbReference type="NCBI Taxonomy" id="48587"/>
    <lineage>
        <taxon>Eukaryota</taxon>
        <taxon>Fungi</taxon>
        <taxon>Dikarya</taxon>
        <taxon>Basidiomycota</taxon>
        <taxon>Agaricomycotina</taxon>
        <taxon>Agaricomycetes</taxon>
        <taxon>Agaricomycetidae</taxon>
        <taxon>Boletales</taxon>
        <taxon>Suillineae</taxon>
        <taxon>Suillaceae</taxon>
        <taxon>Suillus</taxon>
    </lineage>
</organism>
<dbReference type="EMBL" id="JABBWG010000005">
    <property type="protein sequence ID" value="KAG1822791.1"/>
    <property type="molecule type" value="Genomic_DNA"/>
</dbReference>
<evidence type="ECO:0000313" key="1">
    <source>
        <dbReference type="EMBL" id="KAG1822791.1"/>
    </source>
</evidence>
<feature type="non-terminal residue" evidence="1">
    <location>
        <position position="1"/>
    </location>
</feature>
<reference evidence="1" key="1">
    <citation type="journal article" date="2020" name="New Phytol.">
        <title>Comparative genomics reveals dynamic genome evolution in host specialist ectomycorrhizal fungi.</title>
        <authorList>
            <person name="Lofgren L.A."/>
            <person name="Nguyen N.H."/>
            <person name="Vilgalys R."/>
            <person name="Ruytinx J."/>
            <person name="Liao H.L."/>
            <person name="Branco S."/>
            <person name="Kuo A."/>
            <person name="LaButti K."/>
            <person name="Lipzen A."/>
            <person name="Andreopoulos W."/>
            <person name="Pangilinan J."/>
            <person name="Riley R."/>
            <person name="Hundley H."/>
            <person name="Na H."/>
            <person name="Barry K."/>
            <person name="Grigoriev I.V."/>
            <person name="Stajich J.E."/>
            <person name="Kennedy P.G."/>
        </authorList>
    </citation>
    <scope>NUCLEOTIDE SEQUENCE</scope>
    <source>
        <strain evidence="1">MN1</strain>
    </source>
</reference>
<accession>A0A9P7EJJ0</accession>
<dbReference type="GeneID" id="64623256"/>
<sequence length="85" mass="10182">LSRFGFDFHSMFMPDFMHKFELSVWKGTLTHLLQILHAFGGDTMTQFNARFWCVPTFRRDIIQKFSQNMSNLTKLTVRDYEDLLQ</sequence>